<feature type="transmembrane region" description="Helical" evidence="1">
    <location>
        <begin position="187"/>
        <end position="208"/>
    </location>
</feature>
<keyword evidence="1" id="KW-0472">Membrane</keyword>
<dbReference type="InterPro" id="IPR046283">
    <property type="entry name" value="DUF6320"/>
</dbReference>
<accession>A0ABT1RUT4</accession>
<keyword evidence="1" id="KW-0812">Transmembrane</keyword>
<dbReference type="Pfam" id="PF19845">
    <property type="entry name" value="DUF6320"/>
    <property type="match status" value="1"/>
</dbReference>
<proteinExistence type="predicted"/>
<feature type="transmembrane region" description="Helical" evidence="1">
    <location>
        <begin position="77"/>
        <end position="96"/>
    </location>
</feature>
<evidence type="ECO:0000256" key="1">
    <source>
        <dbReference type="SAM" id="Phobius"/>
    </source>
</evidence>
<organism evidence="2 3">
    <name type="scientific">Neglectibacter timonensis</name>
    <dbReference type="NCBI Taxonomy" id="1776382"/>
    <lineage>
        <taxon>Bacteria</taxon>
        <taxon>Bacillati</taxon>
        <taxon>Bacillota</taxon>
        <taxon>Clostridia</taxon>
        <taxon>Eubacteriales</taxon>
        <taxon>Oscillospiraceae</taxon>
        <taxon>Neglectibacter</taxon>
    </lineage>
</organism>
<name>A0ABT1RUT4_9FIRM</name>
<dbReference type="Proteomes" id="UP001524473">
    <property type="component" value="Unassembled WGS sequence"/>
</dbReference>
<comment type="caution">
    <text evidence="2">The sequence shown here is derived from an EMBL/GenBank/DDBJ whole genome shotgun (WGS) entry which is preliminary data.</text>
</comment>
<feature type="transmembrane region" description="Helical" evidence="1">
    <location>
        <begin position="161"/>
        <end position="181"/>
    </location>
</feature>
<feature type="transmembrane region" description="Helical" evidence="1">
    <location>
        <begin position="129"/>
        <end position="149"/>
    </location>
</feature>
<sequence>MKRCEKCGVEVTGNRLRCPLCQGTLLQTTGETREIFPVVPTLYRQYHLLFRLLIFASVAVGVVAVAVNLLLPESGAWSVFVAGGIICVWLSLALAVRKRKNIPKGMLYQVALLSIICMIWDFATGWNGWSIDYVLPILCVAAMAALAVLSRVFNWETENQMIYFCIDAIFGIVPSILFFAGCLRVPYPSVISMAVSLLSLAAVAVFRGDSIWAELKRRLHI</sequence>
<evidence type="ECO:0000313" key="3">
    <source>
        <dbReference type="Proteomes" id="UP001524473"/>
    </source>
</evidence>
<feature type="transmembrane region" description="Helical" evidence="1">
    <location>
        <begin position="48"/>
        <end position="71"/>
    </location>
</feature>
<reference evidence="2 3" key="1">
    <citation type="submission" date="2022-06" db="EMBL/GenBank/DDBJ databases">
        <title>Isolation of gut microbiota from human fecal samples.</title>
        <authorList>
            <person name="Pamer E.G."/>
            <person name="Barat B."/>
            <person name="Waligurski E."/>
            <person name="Medina S."/>
            <person name="Paddock L."/>
            <person name="Mostad J."/>
        </authorList>
    </citation>
    <scope>NUCLEOTIDE SEQUENCE [LARGE SCALE GENOMIC DNA]</scope>
    <source>
        <strain evidence="2 3">DFI.9.73</strain>
    </source>
</reference>
<dbReference type="GeneID" id="90532282"/>
<dbReference type="EMBL" id="JANFZH010000001">
    <property type="protein sequence ID" value="MCQ4838432.1"/>
    <property type="molecule type" value="Genomic_DNA"/>
</dbReference>
<keyword evidence="3" id="KW-1185">Reference proteome</keyword>
<keyword evidence="1" id="KW-1133">Transmembrane helix</keyword>
<dbReference type="RefSeq" id="WP_066863498.1">
    <property type="nucleotide sequence ID" value="NZ_CABKVV010000013.1"/>
</dbReference>
<feature type="transmembrane region" description="Helical" evidence="1">
    <location>
        <begin position="105"/>
        <end position="123"/>
    </location>
</feature>
<protein>
    <submittedName>
        <fullName evidence="2">DUF6320 domain-containing protein</fullName>
    </submittedName>
</protein>
<gene>
    <name evidence="2" type="ORF">NE695_00710</name>
</gene>
<evidence type="ECO:0000313" key="2">
    <source>
        <dbReference type="EMBL" id="MCQ4838432.1"/>
    </source>
</evidence>